<dbReference type="EMBL" id="UINC01143092">
    <property type="protein sequence ID" value="SVD31816.1"/>
    <property type="molecule type" value="Genomic_DNA"/>
</dbReference>
<gene>
    <name evidence="1" type="ORF">METZ01_LOCUS384670</name>
</gene>
<name>A0A382UC15_9ZZZZ</name>
<accession>A0A382UC15</accession>
<protein>
    <recommendedName>
        <fullName evidence="2">FlgD Ig-like domain-containing protein</fullName>
    </recommendedName>
</protein>
<reference evidence="1" key="1">
    <citation type="submission" date="2018-05" db="EMBL/GenBank/DDBJ databases">
        <authorList>
            <person name="Lanie J.A."/>
            <person name="Ng W.-L."/>
            <person name="Kazmierczak K.M."/>
            <person name="Andrzejewski T.M."/>
            <person name="Davidsen T.M."/>
            <person name="Wayne K.J."/>
            <person name="Tettelin H."/>
            <person name="Glass J.I."/>
            <person name="Rusch D."/>
            <person name="Podicherti R."/>
            <person name="Tsui H.-C.T."/>
            <person name="Winkler M.E."/>
        </authorList>
    </citation>
    <scope>NUCLEOTIDE SEQUENCE</scope>
</reference>
<proteinExistence type="predicted"/>
<organism evidence="1">
    <name type="scientific">marine metagenome</name>
    <dbReference type="NCBI Taxonomy" id="408172"/>
    <lineage>
        <taxon>unclassified sequences</taxon>
        <taxon>metagenomes</taxon>
        <taxon>ecological metagenomes</taxon>
    </lineage>
</organism>
<dbReference type="AlphaFoldDB" id="A0A382UC15"/>
<sequence length="35" mass="4003">WDGVNFNEKSVASGVYLFIISDGKMSLRKKLVLMR</sequence>
<evidence type="ECO:0008006" key="2">
    <source>
        <dbReference type="Google" id="ProtNLM"/>
    </source>
</evidence>
<evidence type="ECO:0000313" key="1">
    <source>
        <dbReference type="EMBL" id="SVD31816.1"/>
    </source>
</evidence>
<feature type="non-terminal residue" evidence="1">
    <location>
        <position position="1"/>
    </location>
</feature>